<dbReference type="GO" id="GO:0000162">
    <property type="term" value="P:L-tryptophan biosynthetic process"/>
    <property type="evidence" value="ECO:0007669"/>
    <property type="project" value="TreeGrafter"/>
</dbReference>
<dbReference type="Gene3D" id="3.60.120.10">
    <property type="entry name" value="Anthranilate synthase"/>
    <property type="match status" value="1"/>
</dbReference>
<dbReference type="EMBL" id="JACIER010000010">
    <property type="protein sequence ID" value="MBB4044747.1"/>
    <property type="molecule type" value="Genomic_DNA"/>
</dbReference>
<gene>
    <name evidence="2" type="ORF">GGR06_002545</name>
</gene>
<dbReference type="PRINTS" id="PR00095">
    <property type="entry name" value="ANTSNTHASEI"/>
</dbReference>
<dbReference type="NCBIfam" id="NF005486">
    <property type="entry name" value="PRK07093.1"/>
    <property type="match status" value="1"/>
</dbReference>
<organism evidence="2 3">
    <name type="scientific">Bacteroides reticulotermitis</name>
    <dbReference type="NCBI Taxonomy" id="1133319"/>
    <lineage>
        <taxon>Bacteria</taxon>
        <taxon>Pseudomonadati</taxon>
        <taxon>Bacteroidota</taxon>
        <taxon>Bacteroidia</taxon>
        <taxon>Bacteroidales</taxon>
        <taxon>Bacteroidaceae</taxon>
        <taxon>Bacteroides</taxon>
    </lineage>
</organism>
<dbReference type="InterPro" id="IPR019999">
    <property type="entry name" value="Anth_synth_I-like"/>
</dbReference>
<protein>
    <submittedName>
        <fullName evidence="2">Para-aminobenzoate synthetase component 1</fullName>
        <ecNumber evidence="2">2.6.1.85</ecNumber>
    </submittedName>
</protein>
<dbReference type="SUPFAM" id="SSF56322">
    <property type="entry name" value="ADC synthase"/>
    <property type="match status" value="1"/>
</dbReference>
<dbReference type="Pfam" id="PF00425">
    <property type="entry name" value="Chorismate_bind"/>
    <property type="match status" value="1"/>
</dbReference>
<feature type="domain" description="Chorismate-utilising enzyme C-terminal" evidence="1">
    <location>
        <begin position="78"/>
        <end position="322"/>
    </location>
</feature>
<reference evidence="2" key="1">
    <citation type="submission" date="2020-08" db="EMBL/GenBank/DDBJ databases">
        <title>Genomic Encyclopedia of Type Strains, Phase IV (KMG-IV): sequencing the most valuable type-strain genomes for metagenomic binning, comparative biology and taxonomic classification.</title>
        <authorList>
            <person name="Goeker M."/>
        </authorList>
    </citation>
    <scope>NUCLEOTIDE SEQUENCE [LARGE SCALE GENOMIC DNA]</scope>
    <source>
        <strain evidence="2">DSM 105720</strain>
    </source>
</reference>
<dbReference type="PANTHER" id="PTHR11236">
    <property type="entry name" value="AMINOBENZOATE/ANTHRANILATE SYNTHASE"/>
    <property type="match status" value="1"/>
</dbReference>
<keyword evidence="2" id="KW-0032">Aminotransferase</keyword>
<evidence type="ECO:0000313" key="2">
    <source>
        <dbReference type="EMBL" id="MBB4044747.1"/>
    </source>
</evidence>
<dbReference type="PANTHER" id="PTHR11236:SF50">
    <property type="entry name" value="AMINODEOXYCHORISMATE SYNTHASE COMPONENT 1"/>
    <property type="match status" value="1"/>
</dbReference>
<dbReference type="RefSeq" id="WP_044163456.1">
    <property type="nucleotide sequence ID" value="NZ_JACIER010000010.1"/>
</dbReference>
<keyword evidence="2" id="KW-0808">Transferase</keyword>
<evidence type="ECO:0000259" key="1">
    <source>
        <dbReference type="Pfam" id="PF00425"/>
    </source>
</evidence>
<comment type="caution">
    <text evidence="2">The sequence shown here is derived from an EMBL/GenBank/DDBJ whole genome shotgun (WGS) entry which is preliminary data.</text>
</comment>
<dbReference type="EC" id="2.6.1.85" evidence="2"/>
<evidence type="ECO:0000313" key="3">
    <source>
        <dbReference type="Proteomes" id="UP000560658"/>
    </source>
</evidence>
<accession>A0A840CXC0</accession>
<dbReference type="GO" id="GO:0046820">
    <property type="term" value="F:4-amino-4-deoxychorismate synthase activity"/>
    <property type="evidence" value="ECO:0007669"/>
    <property type="project" value="UniProtKB-EC"/>
</dbReference>
<dbReference type="AlphaFoldDB" id="A0A840CXC0"/>
<dbReference type="InterPro" id="IPR005801">
    <property type="entry name" value="ADC_synthase"/>
</dbReference>
<sequence>MKKITIDELKERMNQSGANGTPFLFIVDFELSGGFFLENPTRQQEVLFQCTKEGNASSDGSCSHRTEEVGLIINPISFEAYKQKFDVVMEGLQQGNSFLANLTIQTPIEVSLTLPEIFFRSKSPYRLYVPGQFVCFSPERFVKIANGRISTNPMKGTISAEVENAEETILADTKETAEHYTIVDLLRNDLGMVASDICVERFRYIDRIRTSRQDILQVSSEVAGNLASDYPAHLGDIIFRMLPAGSISGAPKRSTTDILRHAESKPRGFYTGVFGYFDGKELDSAVLIRYIEEVEGQKYFRSGGGITINSDPNKEYEEVLEKIYLPFV</sequence>
<proteinExistence type="predicted"/>
<dbReference type="InterPro" id="IPR015890">
    <property type="entry name" value="Chorismate_C"/>
</dbReference>
<keyword evidence="3" id="KW-1185">Reference proteome</keyword>
<name>A0A840CXC0_9BACE</name>
<dbReference type="Proteomes" id="UP000560658">
    <property type="component" value="Unassembled WGS sequence"/>
</dbReference>